<keyword evidence="3" id="KW-1185">Reference proteome</keyword>
<sequence length="139" mass="16473">MLVFYKKILILIVMVYFLPAEGFETIITPQNTNALLPGKLLVQLLTEPESLIRLFDGFNLSFQMLRHLGRTAPALLRLPFDKNFLSSTYDHMGLDHWRRPYYSRMPTMFSEEAPRYIKTVQSQYQLRTNRRKLLMPIQF</sequence>
<gene>
    <name evidence="2" type="primary">AVEN_147828_1</name>
    <name evidence="2" type="ORF">TNCT_105031</name>
</gene>
<reference evidence="2" key="1">
    <citation type="submission" date="2020-07" db="EMBL/GenBank/DDBJ databases">
        <title>Multicomponent nature underlies the extraordinary mechanical properties of spider dragline silk.</title>
        <authorList>
            <person name="Kono N."/>
            <person name="Nakamura H."/>
            <person name="Mori M."/>
            <person name="Yoshida Y."/>
            <person name="Ohtoshi R."/>
            <person name="Malay A.D."/>
            <person name="Moran D.A.P."/>
            <person name="Tomita M."/>
            <person name="Numata K."/>
            <person name="Arakawa K."/>
        </authorList>
    </citation>
    <scope>NUCLEOTIDE SEQUENCE</scope>
</reference>
<dbReference type="Proteomes" id="UP000887116">
    <property type="component" value="Unassembled WGS sequence"/>
</dbReference>
<evidence type="ECO:0000313" key="2">
    <source>
        <dbReference type="EMBL" id="GFQ74211.1"/>
    </source>
</evidence>
<organism evidence="2 3">
    <name type="scientific">Trichonephila clavata</name>
    <name type="common">Joro spider</name>
    <name type="synonym">Nephila clavata</name>
    <dbReference type="NCBI Taxonomy" id="2740835"/>
    <lineage>
        <taxon>Eukaryota</taxon>
        <taxon>Metazoa</taxon>
        <taxon>Ecdysozoa</taxon>
        <taxon>Arthropoda</taxon>
        <taxon>Chelicerata</taxon>
        <taxon>Arachnida</taxon>
        <taxon>Araneae</taxon>
        <taxon>Araneomorphae</taxon>
        <taxon>Entelegynae</taxon>
        <taxon>Araneoidea</taxon>
        <taxon>Nephilidae</taxon>
        <taxon>Trichonephila</taxon>
    </lineage>
</organism>
<keyword evidence="1" id="KW-0732">Signal</keyword>
<feature type="chain" id="PRO_5036468985" evidence="1">
    <location>
        <begin position="23"/>
        <end position="139"/>
    </location>
</feature>
<accession>A0A8X6KHX3</accession>
<comment type="caution">
    <text evidence="2">The sequence shown here is derived from an EMBL/GenBank/DDBJ whole genome shotgun (WGS) entry which is preliminary data.</text>
</comment>
<name>A0A8X6KHX3_TRICU</name>
<dbReference type="OrthoDB" id="6414470at2759"/>
<evidence type="ECO:0000256" key="1">
    <source>
        <dbReference type="SAM" id="SignalP"/>
    </source>
</evidence>
<feature type="signal peptide" evidence="1">
    <location>
        <begin position="1"/>
        <end position="22"/>
    </location>
</feature>
<evidence type="ECO:0000313" key="3">
    <source>
        <dbReference type="Proteomes" id="UP000887116"/>
    </source>
</evidence>
<proteinExistence type="predicted"/>
<protein>
    <submittedName>
        <fullName evidence="2">Uncharacterized protein</fullName>
    </submittedName>
</protein>
<dbReference type="AlphaFoldDB" id="A0A8X6KHX3"/>
<dbReference type="EMBL" id="BMAO01021394">
    <property type="protein sequence ID" value="GFQ74211.1"/>
    <property type="molecule type" value="Genomic_DNA"/>
</dbReference>